<dbReference type="InterPro" id="IPR000014">
    <property type="entry name" value="PAS"/>
</dbReference>
<comment type="subunit">
    <text evidence="9">At low DSF concentrations, interacts with RpfF.</text>
</comment>
<dbReference type="InterPro" id="IPR013655">
    <property type="entry name" value="PAS_fold_3"/>
</dbReference>
<evidence type="ECO:0000259" key="13">
    <source>
        <dbReference type="PROSITE" id="PS50110"/>
    </source>
</evidence>
<dbReference type="InterPro" id="IPR003661">
    <property type="entry name" value="HisK_dim/P_dom"/>
</dbReference>
<dbReference type="Gene3D" id="1.10.287.130">
    <property type="match status" value="1"/>
</dbReference>
<dbReference type="Gene3D" id="3.40.50.2300">
    <property type="match status" value="1"/>
</dbReference>
<dbReference type="Pfam" id="PF08447">
    <property type="entry name" value="PAS_3"/>
    <property type="match status" value="2"/>
</dbReference>
<dbReference type="InterPro" id="IPR001789">
    <property type="entry name" value="Sig_transdc_resp-reg_receiver"/>
</dbReference>
<dbReference type="EC" id="2.7.13.3" evidence="2"/>
<dbReference type="Gene3D" id="3.30.450.20">
    <property type="entry name" value="PAS domain"/>
    <property type="match status" value="4"/>
</dbReference>
<evidence type="ECO:0000259" key="15">
    <source>
        <dbReference type="PROSITE" id="PS50113"/>
    </source>
</evidence>
<dbReference type="InterPro" id="IPR004358">
    <property type="entry name" value="Sig_transdc_His_kin-like_C"/>
</dbReference>
<dbReference type="PROSITE" id="PS50112">
    <property type="entry name" value="PAS"/>
    <property type="match status" value="2"/>
</dbReference>
<dbReference type="NCBIfam" id="TIGR00229">
    <property type="entry name" value="sensory_box"/>
    <property type="match status" value="3"/>
</dbReference>
<gene>
    <name evidence="16" type="ORF">G3572_05910</name>
</gene>
<keyword evidence="6" id="KW-0418">Kinase</keyword>
<feature type="domain" description="Histidine kinase" evidence="12">
    <location>
        <begin position="801"/>
        <end position="1020"/>
    </location>
</feature>
<dbReference type="GO" id="GO:0000155">
    <property type="term" value="F:phosphorelay sensor kinase activity"/>
    <property type="evidence" value="ECO:0007669"/>
    <property type="project" value="InterPro"/>
</dbReference>
<dbReference type="Pfam" id="PF00512">
    <property type="entry name" value="HisKA"/>
    <property type="match status" value="1"/>
</dbReference>
<keyword evidence="7" id="KW-0067">ATP-binding</keyword>
<feature type="domain" description="PAS" evidence="14">
    <location>
        <begin position="397"/>
        <end position="470"/>
    </location>
</feature>
<dbReference type="SUPFAM" id="SSF52172">
    <property type="entry name" value="CheY-like"/>
    <property type="match status" value="1"/>
</dbReference>
<dbReference type="Pfam" id="PF12860">
    <property type="entry name" value="PAS_7"/>
    <property type="match status" value="1"/>
</dbReference>
<feature type="domain" description="Response regulatory" evidence="13">
    <location>
        <begin position="1045"/>
        <end position="1162"/>
    </location>
</feature>
<feature type="domain" description="PAC" evidence="15">
    <location>
        <begin position="598"/>
        <end position="651"/>
    </location>
</feature>
<dbReference type="SUPFAM" id="SSF47384">
    <property type="entry name" value="Homodimeric domain of signal transducing histidine kinase"/>
    <property type="match status" value="1"/>
</dbReference>
<dbReference type="SMART" id="SM00388">
    <property type="entry name" value="HisKA"/>
    <property type="match status" value="1"/>
</dbReference>
<reference evidence="16 17" key="1">
    <citation type="submission" date="2020-02" db="EMBL/GenBank/DDBJ databases">
        <title>Rhodobacter algicola sp. nov., isolated from microalga culture.</title>
        <authorList>
            <person name="Park C.-Y."/>
        </authorList>
    </citation>
    <scope>NUCLEOTIDE SEQUENCE [LARGE SCALE GENOMIC DNA]</scope>
    <source>
        <strain evidence="16 17">ETT8</strain>
    </source>
</reference>
<dbReference type="GO" id="GO:0005524">
    <property type="term" value="F:ATP binding"/>
    <property type="evidence" value="ECO:0007669"/>
    <property type="project" value="UniProtKB-KW"/>
</dbReference>
<dbReference type="SMART" id="SM00448">
    <property type="entry name" value="REC"/>
    <property type="match status" value="1"/>
</dbReference>
<dbReference type="PROSITE" id="PS50109">
    <property type="entry name" value="HIS_KIN"/>
    <property type="match status" value="1"/>
</dbReference>
<dbReference type="SMART" id="SM00387">
    <property type="entry name" value="HATPase_c"/>
    <property type="match status" value="1"/>
</dbReference>
<evidence type="ECO:0000256" key="9">
    <source>
        <dbReference type="ARBA" id="ARBA00064003"/>
    </source>
</evidence>
<name>A0A6B3RRJ9_9RHOB</name>
<dbReference type="AlphaFoldDB" id="A0A6B3RRJ9"/>
<dbReference type="PANTHER" id="PTHR43047:SF64">
    <property type="entry name" value="HISTIDINE KINASE CONTAINING CHEY-HOMOLOGOUS RECEIVER DOMAIN AND PAS DOMAIN-RELATED"/>
    <property type="match status" value="1"/>
</dbReference>
<evidence type="ECO:0000256" key="4">
    <source>
        <dbReference type="ARBA" id="ARBA00022679"/>
    </source>
</evidence>
<evidence type="ECO:0000313" key="17">
    <source>
        <dbReference type="Proteomes" id="UP000481421"/>
    </source>
</evidence>
<dbReference type="PRINTS" id="PR00344">
    <property type="entry name" value="BCTRLSENSOR"/>
</dbReference>
<dbReference type="GO" id="GO:0006355">
    <property type="term" value="P:regulation of DNA-templated transcription"/>
    <property type="evidence" value="ECO:0007669"/>
    <property type="project" value="InterPro"/>
</dbReference>
<evidence type="ECO:0000313" key="16">
    <source>
        <dbReference type="EMBL" id="NEX45732.1"/>
    </source>
</evidence>
<dbReference type="SMART" id="SM00091">
    <property type="entry name" value="PAS"/>
    <property type="match status" value="5"/>
</dbReference>
<keyword evidence="17" id="KW-1185">Reference proteome</keyword>
<evidence type="ECO:0000256" key="7">
    <source>
        <dbReference type="ARBA" id="ARBA00022840"/>
    </source>
</evidence>
<evidence type="ECO:0000256" key="10">
    <source>
        <dbReference type="ARBA" id="ARBA00068150"/>
    </source>
</evidence>
<keyword evidence="5" id="KW-0547">Nucleotide-binding</keyword>
<dbReference type="Pfam" id="PF00072">
    <property type="entry name" value="Response_reg"/>
    <property type="match status" value="1"/>
</dbReference>
<dbReference type="PROSITE" id="PS50110">
    <property type="entry name" value="RESPONSE_REGULATORY"/>
    <property type="match status" value="1"/>
</dbReference>
<dbReference type="PROSITE" id="PS50113">
    <property type="entry name" value="PAC"/>
    <property type="match status" value="2"/>
</dbReference>
<dbReference type="FunFam" id="3.30.565.10:FF:000010">
    <property type="entry name" value="Sensor histidine kinase RcsC"/>
    <property type="match status" value="1"/>
</dbReference>
<dbReference type="InterPro" id="IPR013767">
    <property type="entry name" value="PAS_fold"/>
</dbReference>
<evidence type="ECO:0000259" key="14">
    <source>
        <dbReference type="PROSITE" id="PS50112"/>
    </source>
</evidence>
<dbReference type="Pfam" id="PF02518">
    <property type="entry name" value="HATPase_c"/>
    <property type="match status" value="1"/>
</dbReference>
<comment type="caution">
    <text evidence="16">The sequence shown here is derived from an EMBL/GenBank/DDBJ whole genome shotgun (WGS) entry which is preliminary data.</text>
</comment>
<evidence type="ECO:0000256" key="1">
    <source>
        <dbReference type="ARBA" id="ARBA00000085"/>
    </source>
</evidence>
<dbReference type="InterPro" id="IPR036097">
    <property type="entry name" value="HisK_dim/P_sf"/>
</dbReference>
<dbReference type="Proteomes" id="UP000481421">
    <property type="component" value="Unassembled WGS sequence"/>
</dbReference>
<dbReference type="Gene3D" id="3.30.565.10">
    <property type="entry name" value="Histidine kinase-like ATPase, C-terminal domain"/>
    <property type="match status" value="1"/>
</dbReference>
<accession>A0A6B3RRJ9</accession>
<evidence type="ECO:0000256" key="2">
    <source>
        <dbReference type="ARBA" id="ARBA00012438"/>
    </source>
</evidence>
<feature type="domain" description="PAS" evidence="14">
    <location>
        <begin position="521"/>
        <end position="594"/>
    </location>
</feature>
<keyword evidence="4" id="KW-0808">Transferase</keyword>
<evidence type="ECO:0000259" key="12">
    <source>
        <dbReference type="PROSITE" id="PS50109"/>
    </source>
</evidence>
<dbReference type="PANTHER" id="PTHR43047">
    <property type="entry name" value="TWO-COMPONENT HISTIDINE PROTEIN KINASE"/>
    <property type="match status" value="1"/>
</dbReference>
<protein>
    <recommendedName>
        <fullName evidence="10">Sensory/regulatory protein RpfC</fullName>
        <ecNumber evidence="2">2.7.13.3</ecNumber>
    </recommendedName>
</protein>
<proteinExistence type="predicted"/>
<organism evidence="16 17">
    <name type="scientific">Pseudotabrizicola algicola</name>
    <dbReference type="NCBI Taxonomy" id="2709381"/>
    <lineage>
        <taxon>Bacteria</taxon>
        <taxon>Pseudomonadati</taxon>
        <taxon>Pseudomonadota</taxon>
        <taxon>Alphaproteobacteria</taxon>
        <taxon>Rhodobacterales</taxon>
        <taxon>Paracoccaceae</taxon>
        <taxon>Pseudotabrizicola</taxon>
    </lineage>
</organism>
<evidence type="ECO:0000256" key="6">
    <source>
        <dbReference type="ARBA" id="ARBA00022777"/>
    </source>
</evidence>
<dbReference type="InterPro" id="IPR000700">
    <property type="entry name" value="PAS-assoc_C"/>
</dbReference>
<dbReference type="InterPro" id="IPR005467">
    <property type="entry name" value="His_kinase_dom"/>
</dbReference>
<dbReference type="CDD" id="cd00130">
    <property type="entry name" value="PAS"/>
    <property type="match status" value="3"/>
</dbReference>
<dbReference type="FunFam" id="1.10.287.130:FF:000002">
    <property type="entry name" value="Two-component osmosensing histidine kinase"/>
    <property type="match status" value="1"/>
</dbReference>
<dbReference type="InterPro" id="IPR003594">
    <property type="entry name" value="HATPase_dom"/>
</dbReference>
<dbReference type="InterPro" id="IPR036890">
    <property type="entry name" value="HATPase_C_sf"/>
</dbReference>
<evidence type="ECO:0000256" key="8">
    <source>
        <dbReference type="ARBA" id="ARBA00023012"/>
    </source>
</evidence>
<dbReference type="EMBL" id="JAAIKE010000001">
    <property type="protein sequence ID" value="NEX45732.1"/>
    <property type="molecule type" value="Genomic_DNA"/>
</dbReference>
<dbReference type="Pfam" id="PF00989">
    <property type="entry name" value="PAS"/>
    <property type="match status" value="1"/>
</dbReference>
<keyword evidence="3 11" id="KW-0597">Phosphoprotein</keyword>
<dbReference type="SUPFAM" id="SSF55874">
    <property type="entry name" value="ATPase domain of HSP90 chaperone/DNA topoisomerase II/histidine kinase"/>
    <property type="match status" value="1"/>
</dbReference>
<dbReference type="SMART" id="SM00086">
    <property type="entry name" value="PAC"/>
    <property type="match status" value="4"/>
</dbReference>
<dbReference type="SUPFAM" id="SSF55785">
    <property type="entry name" value="PYP-like sensor domain (PAS domain)"/>
    <property type="match status" value="5"/>
</dbReference>
<feature type="domain" description="PAC" evidence="15">
    <location>
        <begin position="474"/>
        <end position="527"/>
    </location>
</feature>
<sequence length="1175" mass="127858">MEDSALQASDTQRQAVTDPEAFLLLCAEAAADLSEAILEEAQPQALHGAVQKVLDRLASELGTALRLVIETEVWEAGQGMMTGAAVVTQGPARLEGVTMALPAGVMRGVQGLLRAVTAHDRAARRRSADLQTAERATSRLARRDDLLRRLFDLSPVGVVLIDYETGHILEANLAFMGFGHWSREALIGTPIRSILNAKHEEVVDRAVAELKAGGSFGPIDQPFLRPDGSEFPAIVRGLLLTGGDGQRLVWMLAEDVSEIRAHLAEMQAVRDEALCARAELHTAVQALPHGFMLYDAEDRLVLINSQISEIYPLLADLLVPGRKYEDVLREGIALGQWPVEAGQEEALLRAVMERRKEPALDQQVLLADGRIVRVVDRQIPTGGRVGLRIDITAERDNEQRLTQVIEGSQAGTWEIDFLTWENRVNERWASMLGWTCQELAPITLTTWSSMLHPDDVESSVAKVVHVARGQADRFDMVFRLRHRAGHWVWVQSRGIVSKRSAEGHPLRMSGVHVDVSALKEAEQRLAEIIEGAEAGIWYHDMVAGLCHVNELWVGMLGYTLEELGPVTDAVWQGLLHPDDWIMLNRNMQERFAAGIRQFQDELRLRHKEGHWVWVASRGQTVAWDAQGNPVATSGVHLDISARKRLEGDLKAERDFLAKLTETSGSGILAVDEAARIVFFNREVQTIFEQPADRLMNQVCDPEALGLSDAEGNPLSFSGLPCRLAINSDQAVRDMRMRVDLPDGRTKDLSVNAAVLADPSMTARVVCTITDITATAQAERDLRTAIGRAEAANRAKSQFLANMSHELRTPLNGVLGMAELLDETPLDPSQRGMLGAIRESGAHLLSVVNDLLDLAKIESGKLVLDVAPLNLRDLAARIEAMHGLTARRKEVEFHITLGAGAERARLGDAKRVLQIVHNLVGNAVKFTESGSVAVSIAQDARNPVRIVLQVSDTGIGMTDDQTARVFEEFTQGDESITRRFGGTGLGLPIVRRLVALMDGEISLVSTHGRGTTVTVTLPMPPATVPEDKSEGGPALVLGRAAFAGLRALLAEDNPTNRLIMRAMLARLGISVTLVCDGDEAVEIWTPGRFDLVLLDISMPRKDGLTALAELRVKAGAGGLPPVLAVTANAMAQHLEDYRAAGFADVVTKPVTLEALAGAIARTRPVAEAEAKAPPAP</sequence>
<dbReference type="CDD" id="cd16922">
    <property type="entry name" value="HATPase_EvgS-ArcB-TorS-like"/>
    <property type="match status" value="1"/>
</dbReference>
<evidence type="ECO:0000256" key="11">
    <source>
        <dbReference type="PROSITE-ProRule" id="PRU00169"/>
    </source>
</evidence>
<dbReference type="InterPro" id="IPR011006">
    <property type="entry name" value="CheY-like_superfamily"/>
</dbReference>
<feature type="modified residue" description="4-aspartylphosphate" evidence="11">
    <location>
        <position position="1094"/>
    </location>
</feature>
<comment type="catalytic activity">
    <reaction evidence="1">
        <text>ATP + protein L-histidine = ADP + protein N-phospho-L-histidine.</text>
        <dbReference type="EC" id="2.7.13.3"/>
    </reaction>
</comment>
<evidence type="ECO:0000256" key="3">
    <source>
        <dbReference type="ARBA" id="ARBA00022553"/>
    </source>
</evidence>
<dbReference type="CDD" id="cd00082">
    <property type="entry name" value="HisKA"/>
    <property type="match status" value="1"/>
</dbReference>
<dbReference type="CDD" id="cd17546">
    <property type="entry name" value="REC_hyHK_CKI1_RcsC-like"/>
    <property type="match status" value="1"/>
</dbReference>
<dbReference type="InterPro" id="IPR035965">
    <property type="entry name" value="PAS-like_dom_sf"/>
</dbReference>
<keyword evidence="8" id="KW-0902">Two-component regulatory system</keyword>
<evidence type="ECO:0000256" key="5">
    <source>
        <dbReference type="ARBA" id="ARBA00022741"/>
    </source>
</evidence>
<dbReference type="InterPro" id="IPR001610">
    <property type="entry name" value="PAC"/>
</dbReference>